<evidence type="ECO:0000259" key="2">
    <source>
        <dbReference type="Pfam" id="PF00326"/>
    </source>
</evidence>
<protein>
    <submittedName>
        <fullName evidence="3">Prolyl oligopeptidase family serine peptidase</fullName>
    </submittedName>
</protein>
<reference evidence="3" key="2">
    <citation type="submission" date="2021-04" db="EMBL/GenBank/DDBJ databases">
        <authorList>
            <person name="Gilroy R."/>
        </authorList>
    </citation>
    <scope>NUCLEOTIDE SEQUENCE</scope>
    <source>
        <strain evidence="3">Gambia16-930</strain>
    </source>
</reference>
<dbReference type="InterPro" id="IPR001375">
    <property type="entry name" value="Peptidase_S9_cat"/>
</dbReference>
<dbReference type="GO" id="GO:0006508">
    <property type="term" value="P:proteolysis"/>
    <property type="evidence" value="ECO:0007669"/>
    <property type="project" value="InterPro"/>
</dbReference>
<dbReference type="PANTHER" id="PTHR42776">
    <property type="entry name" value="SERINE PEPTIDASE S9 FAMILY MEMBER"/>
    <property type="match status" value="1"/>
</dbReference>
<feature type="non-terminal residue" evidence="3">
    <location>
        <position position="1"/>
    </location>
</feature>
<comment type="caution">
    <text evidence="3">The sequence shown here is derived from an EMBL/GenBank/DDBJ whole genome shotgun (WGS) entry which is preliminary data.</text>
</comment>
<dbReference type="InterPro" id="IPR029058">
    <property type="entry name" value="AB_hydrolase_fold"/>
</dbReference>
<dbReference type="GO" id="GO:0004252">
    <property type="term" value="F:serine-type endopeptidase activity"/>
    <property type="evidence" value="ECO:0007669"/>
    <property type="project" value="TreeGrafter"/>
</dbReference>
<dbReference type="PANTHER" id="PTHR42776:SF27">
    <property type="entry name" value="DIPEPTIDYL PEPTIDASE FAMILY MEMBER 6"/>
    <property type="match status" value="1"/>
</dbReference>
<organism evidence="3 4">
    <name type="scientific">Candidatus Onthomorpha intestinigallinarum</name>
    <dbReference type="NCBI Taxonomy" id="2840880"/>
    <lineage>
        <taxon>Bacteria</taxon>
        <taxon>Pseudomonadati</taxon>
        <taxon>Bacteroidota</taxon>
        <taxon>Bacteroidia</taxon>
        <taxon>Bacteroidales</taxon>
        <taxon>Candidatus Onthomorpha</taxon>
    </lineage>
</organism>
<dbReference type="Pfam" id="PF00326">
    <property type="entry name" value="Peptidase_S9"/>
    <property type="match status" value="1"/>
</dbReference>
<feature type="domain" description="Peptidase S9 prolyl oligopeptidase catalytic" evidence="2">
    <location>
        <begin position="510"/>
        <end position="718"/>
    </location>
</feature>
<gene>
    <name evidence="3" type="ORF">IAC47_06630</name>
</gene>
<dbReference type="EMBL" id="DXGG01000209">
    <property type="protein sequence ID" value="HIW87931.1"/>
    <property type="molecule type" value="Genomic_DNA"/>
</dbReference>
<proteinExistence type="predicted"/>
<accession>A0A9D1UIJ9</accession>
<dbReference type="Gene3D" id="3.40.50.1820">
    <property type="entry name" value="alpha/beta hydrolase"/>
    <property type="match status" value="1"/>
</dbReference>
<dbReference type="AlphaFoldDB" id="A0A9D1UIJ9"/>
<keyword evidence="1" id="KW-0378">Hydrolase</keyword>
<name>A0A9D1UIJ9_9BACT</name>
<evidence type="ECO:0000313" key="3">
    <source>
        <dbReference type="EMBL" id="HIW87931.1"/>
    </source>
</evidence>
<evidence type="ECO:0000256" key="1">
    <source>
        <dbReference type="ARBA" id="ARBA00022801"/>
    </source>
</evidence>
<sequence>KVYTLAFALNCTRDEVVDFKIICDCAFKADFDGKRQEKSNENQDTISCNCVYKAGMYEAVVDVFVSKPCKLKIEFEGKYAEAGDLTMKKPLYLRDMLTGISLYDVDVSAGGKYYTYRYYETDSDGDTQWRWRLLESSSDRLIYEGSLSDYGQWLPESDMLYYAKEVDGKRCVFVLNPEDMSRNVIAEGVPKGSIRFMDNEQAFVISVAEQFEGEKGEVSRLLSPEDRSDNSWRDRTDLWLYNLGTKSLNRLTFGHHNVYLQDASQDGKRLLISVYHDNFTERPFGYSSFMELDIENMTLDTLVSDGFVNSARYFGENIVFMCSAEAFGGVAAKVGRNQTPNIYHNTLILFDKKTGEAKPLLKDFNPSVNSFDCNGQKILMQCTDKDSVNLYIMSVDSMQPEKIDLDCDVVSSYSSGKDMDRIYYMGQNYNKPSRLLVYDKRESRELYFPKQKEYERLALGKMETWNFEYGKTTIEGRYYLPYDFDSTRKYPLIVYYYGGTTPTDRTFEMRYSPYLYTALGYVVYVLNPSGTIGYGQEFAARHVNAWGKKTAEEIIEGVKLFCKTHCFIDSDKVGCMGASYGGFMTQYLLTRSDIFAAGVSHAGISNITSYWGEGYWGYSYSAAASANSYPWNNPKLYTKQSPLFAADKINTPLLLLHGDSDTNVPVGESIQLYNALKLLGKDVQFVSIKGENHGIVDFEKRLKWNDAIFAWFEKYLQGDDSMWKKMFPETQMEK</sequence>
<dbReference type="Proteomes" id="UP000824267">
    <property type="component" value="Unassembled WGS sequence"/>
</dbReference>
<dbReference type="SUPFAM" id="SSF53474">
    <property type="entry name" value="alpha/beta-Hydrolases"/>
    <property type="match status" value="1"/>
</dbReference>
<evidence type="ECO:0000313" key="4">
    <source>
        <dbReference type="Proteomes" id="UP000824267"/>
    </source>
</evidence>
<reference evidence="3" key="1">
    <citation type="journal article" date="2021" name="PeerJ">
        <title>Extensive microbial diversity within the chicken gut microbiome revealed by metagenomics and culture.</title>
        <authorList>
            <person name="Gilroy R."/>
            <person name="Ravi A."/>
            <person name="Getino M."/>
            <person name="Pursley I."/>
            <person name="Horton D.L."/>
            <person name="Alikhan N.F."/>
            <person name="Baker D."/>
            <person name="Gharbi K."/>
            <person name="Hall N."/>
            <person name="Watson M."/>
            <person name="Adriaenssens E.M."/>
            <person name="Foster-Nyarko E."/>
            <person name="Jarju S."/>
            <person name="Secka A."/>
            <person name="Antonio M."/>
            <person name="Oren A."/>
            <person name="Chaudhuri R.R."/>
            <person name="La Ragione R."/>
            <person name="Hildebrand F."/>
            <person name="Pallen M.J."/>
        </authorList>
    </citation>
    <scope>NUCLEOTIDE SEQUENCE</scope>
    <source>
        <strain evidence="3">Gambia16-930</strain>
    </source>
</reference>
<dbReference type="SUPFAM" id="SSF82171">
    <property type="entry name" value="DPP6 N-terminal domain-like"/>
    <property type="match status" value="1"/>
</dbReference>